<comment type="caution">
    <text evidence="3">The sequence shown here is derived from an EMBL/GenBank/DDBJ whole genome shotgun (WGS) entry which is preliminary data.</text>
</comment>
<protein>
    <submittedName>
        <fullName evidence="3">Uncharacterized protein</fullName>
    </submittedName>
</protein>
<dbReference type="AlphaFoldDB" id="A0AAN8IN02"/>
<feature type="transmembrane region" description="Helical" evidence="2">
    <location>
        <begin position="63"/>
        <end position="81"/>
    </location>
</feature>
<dbReference type="Proteomes" id="UP001331761">
    <property type="component" value="Unassembled WGS sequence"/>
</dbReference>
<proteinExistence type="predicted"/>
<name>A0AAN8IN02_TRICO</name>
<evidence type="ECO:0000313" key="3">
    <source>
        <dbReference type="EMBL" id="KAK5975332.1"/>
    </source>
</evidence>
<feature type="transmembrane region" description="Helical" evidence="2">
    <location>
        <begin position="209"/>
        <end position="226"/>
    </location>
</feature>
<reference evidence="3 4" key="1">
    <citation type="submission" date="2019-10" db="EMBL/GenBank/DDBJ databases">
        <title>Assembly and Annotation for the nematode Trichostrongylus colubriformis.</title>
        <authorList>
            <person name="Martin J."/>
        </authorList>
    </citation>
    <scope>NUCLEOTIDE SEQUENCE [LARGE SCALE GENOMIC DNA]</scope>
    <source>
        <strain evidence="3">G859</strain>
        <tissue evidence="3">Whole worm</tissue>
    </source>
</reference>
<sequence>MQRKRNIKEEGATFTPAHIQAAAIRRSGESNDANASRLLSPEITIMWCRPNACNGLSVRMNKVLLALLVMLSLSMVYAATVKAKEDKTAAKKDDSKKEKTTGRGDVPDKREKLQMERKVKRKKKIPGKTKNVQRWIMAMKHSDDVLKKMHEIKKKFEAIIEEKGLSPIERRKKLWALFRKNPTAYTAVVRTYHHIRAPHGSARKRMNKVLLILLAMLSLSMVYAAAAKAKEDKTAAKKDDSKKEKTAEKTNEGKWWISAKKHSDDVLKKMPEIKKKFEDIVEEKGLFPKQRRAKLFALWKENPTAYNALVRTYYFIRLPHRSARKKSH</sequence>
<evidence type="ECO:0000256" key="1">
    <source>
        <dbReference type="SAM" id="MobiDB-lite"/>
    </source>
</evidence>
<organism evidence="3 4">
    <name type="scientific">Trichostrongylus colubriformis</name>
    <name type="common">Black scour worm</name>
    <dbReference type="NCBI Taxonomy" id="6319"/>
    <lineage>
        <taxon>Eukaryota</taxon>
        <taxon>Metazoa</taxon>
        <taxon>Ecdysozoa</taxon>
        <taxon>Nematoda</taxon>
        <taxon>Chromadorea</taxon>
        <taxon>Rhabditida</taxon>
        <taxon>Rhabditina</taxon>
        <taxon>Rhabditomorpha</taxon>
        <taxon>Strongyloidea</taxon>
        <taxon>Trichostrongylidae</taxon>
        <taxon>Trichostrongylus</taxon>
    </lineage>
</organism>
<evidence type="ECO:0000256" key="2">
    <source>
        <dbReference type="SAM" id="Phobius"/>
    </source>
</evidence>
<evidence type="ECO:0000313" key="4">
    <source>
        <dbReference type="Proteomes" id="UP001331761"/>
    </source>
</evidence>
<feature type="compositionally biased region" description="Basic and acidic residues" evidence="1">
    <location>
        <begin position="86"/>
        <end position="117"/>
    </location>
</feature>
<dbReference type="EMBL" id="WIXE01013157">
    <property type="protein sequence ID" value="KAK5975332.1"/>
    <property type="molecule type" value="Genomic_DNA"/>
</dbReference>
<keyword evidence="2" id="KW-1133">Transmembrane helix</keyword>
<keyword evidence="4" id="KW-1185">Reference proteome</keyword>
<feature type="region of interest" description="Disordered" evidence="1">
    <location>
        <begin position="86"/>
        <end position="126"/>
    </location>
</feature>
<accession>A0AAN8IN02</accession>
<keyword evidence="2" id="KW-0812">Transmembrane</keyword>
<keyword evidence="2" id="KW-0472">Membrane</keyword>
<gene>
    <name evidence="3" type="ORF">GCK32_001521</name>
</gene>